<protein>
    <submittedName>
        <fullName evidence="1">Uncharacterized protein</fullName>
    </submittedName>
</protein>
<comment type="caution">
    <text evidence="1">The sequence shown here is derived from an EMBL/GenBank/DDBJ whole genome shotgun (WGS) entry which is preliminary data.</text>
</comment>
<keyword evidence="2" id="KW-1185">Reference proteome</keyword>
<name>A0ABR1WGV5_9PEZI</name>
<evidence type="ECO:0000313" key="2">
    <source>
        <dbReference type="Proteomes" id="UP001446871"/>
    </source>
</evidence>
<gene>
    <name evidence="1" type="ORF">PG996_000491</name>
</gene>
<organism evidence="1 2">
    <name type="scientific">Apiospora saccharicola</name>
    <dbReference type="NCBI Taxonomy" id="335842"/>
    <lineage>
        <taxon>Eukaryota</taxon>
        <taxon>Fungi</taxon>
        <taxon>Dikarya</taxon>
        <taxon>Ascomycota</taxon>
        <taxon>Pezizomycotina</taxon>
        <taxon>Sordariomycetes</taxon>
        <taxon>Xylariomycetidae</taxon>
        <taxon>Amphisphaeriales</taxon>
        <taxon>Apiosporaceae</taxon>
        <taxon>Apiospora</taxon>
    </lineage>
</organism>
<reference evidence="1 2" key="1">
    <citation type="submission" date="2023-01" db="EMBL/GenBank/DDBJ databases">
        <title>Analysis of 21 Apiospora genomes using comparative genomics revels a genus with tremendous synthesis potential of carbohydrate active enzymes and secondary metabolites.</title>
        <authorList>
            <person name="Sorensen T."/>
        </authorList>
    </citation>
    <scope>NUCLEOTIDE SEQUENCE [LARGE SCALE GENOMIC DNA]</scope>
    <source>
        <strain evidence="1 2">CBS 83171</strain>
    </source>
</reference>
<dbReference type="PANTHER" id="PTHR38696">
    <property type="entry name" value="MEDIATOR OF RNA POLYMERASE II TRANSCRIPTION SUBUNIT 13"/>
    <property type="match status" value="1"/>
</dbReference>
<dbReference type="EMBL" id="JAQQWM010000001">
    <property type="protein sequence ID" value="KAK8081710.1"/>
    <property type="molecule type" value="Genomic_DNA"/>
</dbReference>
<proteinExistence type="predicted"/>
<sequence length="136" mass="15938">MWNRRRINRLHPQIRLLNFPENIKTTIRQIVASSGHTSVQNERESYYHGSYELKMRGYPWRASGNDVVHSRRLINRNVEDLFDMGWLLTVSTDINKAAEDVNTLIVRHHHLPSPREWLAVSFSNGDKLRLIGAPPW</sequence>
<evidence type="ECO:0000313" key="1">
    <source>
        <dbReference type="EMBL" id="KAK8081710.1"/>
    </source>
</evidence>
<accession>A0ABR1WGV5</accession>
<dbReference type="Proteomes" id="UP001446871">
    <property type="component" value="Unassembled WGS sequence"/>
</dbReference>
<dbReference type="PANTHER" id="PTHR38696:SF1">
    <property type="entry name" value="MEDIATOR OF RNA POLYMERASE II TRANSCRIPTION SUBUNIT 13"/>
    <property type="match status" value="1"/>
</dbReference>